<evidence type="ECO:0000313" key="10">
    <source>
        <dbReference type="EMBL" id="OGG06107.1"/>
    </source>
</evidence>
<feature type="domain" description="Prepilin type IV endopeptidase peptidase" evidence="8">
    <location>
        <begin position="107"/>
        <end position="210"/>
    </location>
</feature>
<keyword evidence="5 7" id="KW-1133">Transmembrane helix</keyword>
<dbReference type="PANTHER" id="PTHR30487">
    <property type="entry name" value="TYPE 4 PREPILIN-LIKE PROTEINS LEADER PEPTIDE-PROCESSING ENZYME"/>
    <property type="match status" value="1"/>
</dbReference>
<evidence type="ECO:0000256" key="4">
    <source>
        <dbReference type="ARBA" id="ARBA00022692"/>
    </source>
</evidence>
<organism evidence="10 11">
    <name type="scientific">Candidatus Gottesmanbacteria bacterium RIFCSPHIGHO2_01_FULL_40_15</name>
    <dbReference type="NCBI Taxonomy" id="1798376"/>
    <lineage>
        <taxon>Bacteria</taxon>
        <taxon>Candidatus Gottesmaniibacteriota</taxon>
    </lineage>
</organism>
<feature type="transmembrane region" description="Helical" evidence="7">
    <location>
        <begin position="99"/>
        <end position="117"/>
    </location>
</feature>
<dbReference type="PANTHER" id="PTHR30487:SF0">
    <property type="entry name" value="PREPILIN LEADER PEPTIDASE_N-METHYLTRANSFERASE-RELATED"/>
    <property type="match status" value="1"/>
</dbReference>
<dbReference type="InterPro" id="IPR010627">
    <property type="entry name" value="Prepilin_pept_A24_N"/>
</dbReference>
<keyword evidence="6 7" id="KW-0472">Membrane</keyword>
<comment type="similarity">
    <text evidence="2">Belongs to the peptidase A24 family.</text>
</comment>
<feature type="domain" description="Prepilin peptidase A24 N-terminal" evidence="9">
    <location>
        <begin position="8"/>
        <end position="89"/>
    </location>
</feature>
<evidence type="ECO:0000256" key="5">
    <source>
        <dbReference type="ARBA" id="ARBA00022989"/>
    </source>
</evidence>
<evidence type="ECO:0000259" key="9">
    <source>
        <dbReference type="Pfam" id="PF06750"/>
    </source>
</evidence>
<evidence type="ECO:0000259" key="8">
    <source>
        <dbReference type="Pfam" id="PF01478"/>
    </source>
</evidence>
<dbReference type="Gene3D" id="1.20.120.1220">
    <property type="match status" value="1"/>
</dbReference>
<protein>
    <recommendedName>
        <fullName evidence="12">Prepilin leader peptidase/N-methyltransferase</fullName>
    </recommendedName>
</protein>
<evidence type="ECO:0000313" key="11">
    <source>
        <dbReference type="Proteomes" id="UP000177354"/>
    </source>
</evidence>
<dbReference type="EMBL" id="MFJF01000019">
    <property type="protein sequence ID" value="OGG06107.1"/>
    <property type="molecule type" value="Genomic_DNA"/>
</dbReference>
<dbReference type="GO" id="GO:0005886">
    <property type="term" value="C:plasma membrane"/>
    <property type="evidence" value="ECO:0007669"/>
    <property type="project" value="UniProtKB-SubCell"/>
</dbReference>
<dbReference type="Pfam" id="PF01478">
    <property type="entry name" value="Peptidase_A24"/>
    <property type="match status" value="1"/>
</dbReference>
<dbReference type="Pfam" id="PF06750">
    <property type="entry name" value="A24_N_bact"/>
    <property type="match status" value="1"/>
</dbReference>
<proteinExistence type="inferred from homology"/>
<name>A0A1F5Z1P3_9BACT</name>
<dbReference type="GO" id="GO:0004190">
    <property type="term" value="F:aspartic-type endopeptidase activity"/>
    <property type="evidence" value="ECO:0007669"/>
    <property type="project" value="InterPro"/>
</dbReference>
<feature type="transmembrane region" description="Helical" evidence="7">
    <location>
        <begin position="72"/>
        <end position="93"/>
    </location>
</feature>
<feature type="transmembrane region" description="Helical" evidence="7">
    <location>
        <begin position="198"/>
        <end position="217"/>
    </location>
</feature>
<evidence type="ECO:0008006" key="12">
    <source>
        <dbReference type="Google" id="ProtNLM"/>
    </source>
</evidence>
<evidence type="ECO:0000256" key="3">
    <source>
        <dbReference type="ARBA" id="ARBA00022475"/>
    </source>
</evidence>
<dbReference type="AlphaFoldDB" id="A0A1F5Z1P3"/>
<feature type="transmembrane region" description="Helical" evidence="7">
    <location>
        <begin position="224"/>
        <end position="242"/>
    </location>
</feature>
<dbReference type="Proteomes" id="UP000177354">
    <property type="component" value="Unassembled WGS sequence"/>
</dbReference>
<keyword evidence="3" id="KW-1003">Cell membrane</keyword>
<evidence type="ECO:0000256" key="7">
    <source>
        <dbReference type="SAM" id="Phobius"/>
    </source>
</evidence>
<sequence length="256" mass="29313">MHLVFLFILGCFFGSFLNVLIDRLPRGEDVLISRSKCDYCKKILKPFDLIPLLSFLLLWGKCRYCRHRLSRQYPLIEALTGFIFASLYFYTILSGSGNIGYFIFLILIFCQFLVIYITDLKERIIPDEINLTLLLTVAIYRLFLTPEPFLPYLVSGFLFSLFFLILVFMTKGKGMGIGDVKFAFIMGLFLGYPKILIAFYLAFLTGAAVSLILVIAGKKRMKSTIAFGPFLIAATVVSYIWGQELYIRLIHFINLS</sequence>
<comment type="caution">
    <text evidence="10">The sequence shown here is derived from an EMBL/GenBank/DDBJ whole genome shotgun (WGS) entry which is preliminary data.</text>
</comment>
<dbReference type="GO" id="GO:0006465">
    <property type="term" value="P:signal peptide processing"/>
    <property type="evidence" value="ECO:0007669"/>
    <property type="project" value="TreeGrafter"/>
</dbReference>
<dbReference type="InterPro" id="IPR000045">
    <property type="entry name" value="Prepilin_IV_endopep_pep"/>
</dbReference>
<evidence type="ECO:0000256" key="2">
    <source>
        <dbReference type="ARBA" id="ARBA00005801"/>
    </source>
</evidence>
<comment type="subcellular location">
    <subcellularLocation>
        <location evidence="1">Cell membrane</location>
        <topology evidence="1">Multi-pass membrane protein</topology>
    </subcellularLocation>
</comment>
<feature type="transmembrane region" description="Helical" evidence="7">
    <location>
        <begin position="149"/>
        <end position="168"/>
    </location>
</feature>
<evidence type="ECO:0000256" key="1">
    <source>
        <dbReference type="ARBA" id="ARBA00004651"/>
    </source>
</evidence>
<keyword evidence="4 7" id="KW-0812">Transmembrane</keyword>
<accession>A0A1F5Z1P3</accession>
<dbReference type="InterPro" id="IPR050882">
    <property type="entry name" value="Prepilin_peptidase/N-MTase"/>
</dbReference>
<gene>
    <name evidence="10" type="ORF">A2777_01130</name>
</gene>
<reference evidence="10 11" key="1">
    <citation type="journal article" date="2016" name="Nat. Commun.">
        <title>Thousands of microbial genomes shed light on interconnected biogeochemical processes in an aquifer system.</title>
        <authorList>
            <person name="Anantharaman K."/>
            <person name="Brown C.T."/>
            <person name="Hug L.A."/>
            <person name="Sharon I."/>
            <person name="Castelle C.J."/>
            <person name="Probst A.J."/>
            <person name="Thomas B.C."/>
            <person name="Singh A."/>
            <person name="Wilkins M.J."/>
            <person name="Karaoz U."/>
            <person name="Brodie E.L."/>
            <person name="Williams K.H."/>
            <person name="Hubbard S.S."/>
            <person name="Banfield J.F."/>
        </authorList>
    </citation>
    <scope>NUCLEOTIDE SEQUENCE [LARGE SCALE GENOMIC DNA]</scope>
</reference>
<evidence type="ECO:0000256" key="6">
    <source>
        <dbReference type="ARBA" id="ARBA00023136"/>
    </source>
</evidence>